<dbReference type="Proteomes" id="UP001221208">
    <property type="component" value="Unassembled WGS sequence"/>
</dbReference>
<name>A0ABT5JTL8_9BURK</name>
<evidence type="ECO:0000313" key="1">
    <source>
        <dbReference type="EMBL" id="MDC8756095.1"/>
    </source>
</evidence>
<keyword evidence="1" id="KW-0238">DNA-binding</keyword>
<dbReference type="Pfam" id="PF04237">
    <property type="entry name" value="YjbR"/>
    <property type="match status" value="1"/>
</dbReference>
<evidence type="ECO:0000313" key="2">
    <source>
        <dbReference type="Proteomes" id="UP001221208"/>
    </source>
</evidence>
<dbReference type="InterPro" id="IPR058532">
    <property type="entry name" value="YjbR/MT2646/Rv2570-like"/>
</dbReference>
<dbReference type="EMBL" id="JAQQXR010000001">
    <property type="protein sequence ID" value="MDC8756095.1"/>
    <property type="molecule type" value="Genomic_DNA"/>
</dbReference>
<proteinExistence type="predicted"/>
<sequence length="113" mass="12438">MVDLNELRYLALSFPDTSEEEHHDRPSFRVGGKIFATLPDDEHVNVMLDPEAARIAAIITTDGCRELWWGERLAGITVTLAQAELDMLAAVLTAAWRRKAPGELAKSIDPAAP</sequence>
<reference evidence="1 2" key="1">
    <citation type="submission" date="2022-10" db="EMBL/GenBank/DDBJ databases">
        <title>Janthinobacterium sp. hw3 Genome sequencing.</title>
        <authorList>
            <person name="Park S."/>
        </authorList>
    </citation>
    <scope>NUCLEOTIDE SEQUENCE [LARGE SCALE GENOMIC DNA]</scope>
    <source>
        <strain evidence="2">hw3</strain>
    </source>
</reference>
<dbReference type="RefSeq" id="WP_273668723.1">
    <property type="nucleotide sequence ID" value="NZ_JAQQXR010000001.1"/>
</dbReference>
<protein>
    <submittedName>
        <fullName evidence="1">MmcQ/YjbR family DNA-binding protein</fullName>
    </submittedName>
</protein>
<organism evidence="1 2">
    <name type="scientific">Janthinobacterium fluminis</name>
    <dbReference type="NCBI Taxonomy" id="2987524"/>
    <lineage>
        <taxon>Bacteria</taxon>
        <taxon>Pseudomonadati</taxon>
        <taxon>Pseudomonadota</taxon>
        <taxon>Betaproteobacteria</taxon>
        <taxon>Burkholderiales</taxon>
        <taxon>Oxalobacteraceae</taxon>
        <taxon>Janthinobacterium</taxon>
    </lineage>
</organism>
<keyword evidence="2" id="KW-1185">Reference proteome</keyword>
<dbReference type="GO" id="GO:0003677">
    <property type="term" value="F:DNA binding"/>
    <property type="evidence" value="ECO:0007669"/>
    <property type="project" value="UniProtKB-KW"/>
</dbReference>
<dbReference type="InterPro" id="IPR038056">
    <property type="entry name" value="YjbR-like_sf"/>
</dbReference>
<comment type="caution">
    <text evidence="1">The sequence shown here is derived from an EMBL/GenBank/DDBJ whole genome shotgun (WGS) entry which is preliminary data.</text>
</comment>
<accession>A0ABT5JTL8</accession>
<gene>
    <name evidence="1" type="ORF">OIK44_00670</name>
</gene>
<dbReference type="SUPFAM" id="SSF142906">
    <property type="entry name" value="YjbR-like"/>
    <property type="match status" value="1"/>
</dbReference>